<dbReference type="InterPro" id="IPR013249">
    <property type="entry name" value="RNA_pol_sigma70_r4_t2"/>
</dbReference>
<dbReference type="Gene3D" id="1.10.10.10">
    <property type="entry name" value="Winged helix-like DNA-binding domain superfamily/Winged helix DNA-binding domain"/>
    <property type="match status" value="1"/>
</dbReference>
<dbReference type="Gene3D" id="1.10.1740.10">
    <property type="match status" value="1"/>
</dbReference>
<keyword evidence="2" id="KW-0805">Transcription regulation</keyword>
<dbReference type="PANTHER" id="PTHR43133">
    <property type="entry name" value="RNA POLYMERASE ECF-TYPE SIGMA FACTO"/>
    <property type="match status" value="1"/>
</dbReference>
<feature type="domain" description="RNA polymerase sigma-70 region 2" evidence="5">
    <location>
        <begin position="28"/>
        <end position="95"/>
    </location>
</feature>
<proteinExistence type="inferred from homology"/>
<dbReference type="InterPro" id="IPR039425">
    <property type="entry name" value="RNA_pol_sigma-70-like"/>
</dbReference>
<evidence type="ECO:0000313" key="7">
    <source>
        <dbReference type="EMBL" id="SEG14244.1"/>
    </source>
</evidence>
<evidence type="ECO:0000256" key="1">
    <source>
        <dbReference type="ARBA" id="ARBA00010641"/>
    </source>
</evidence>
<evidence type="ECO:0000256" key="2">
    <source>
        <dbReference type="ARBA" id="ARBA00023015"/>
    </source>
</evidence>
<dbReference type="Proteomes" id="UP000236731">
    <property type="component" value="Unassembled WGS sequence"/>
</dbReference>
<dbReference type="AlphaFoldDB" id="A0A1H5XRC1"/>
<name>A0A1H5XRC1_9SPHI</name>
<dbReference type="EMBL" id="FNUT01000005">
    <property type="protein sequence ID" value="SEG14244.1"/>
    <property type="molecule type" value="Genomic_DNA"/>
</dbReference>
<evidence type="ECO:0000256" key="4">
    <source>
        <dbReference type="ARBA" id="ARBA00023163"/>
    </source>
</evidence>
<dbReference type="NCBIfam" id="TIGR02937">
    <property type="entry name" value="sigma70-ECF"/>
    <property type="match status" value="1"/>
</dbReference>
<dbReference type="PANTHER" id="PTHR43133:SF46">
    <property type="entry name" value="RNA POLYMERASE SIGMA-70 FACTOR ECF SUBFAMILY"/>
    <property type="match status" value="1"/>
</dbReference>
<keyword evidence="3" id="KW-0731">Sigma factor</keyword>
<accession>A0A1H5XRC1</accession>
<reference evidence="8" key="1">
    <citation type="submission" date="2016-10" db="EMBL/GenBank/DDBJ databases">
        <authorList>
            <person name="Varghese N."/>
            <person name="Submissions S."/>
        </authorList>
    </citation>
    <scope>NUCLEOTIDE SEQUENCE [LARGE SCALE GENOMIC DNA]</scope>
    <source>
        <strain evidence="8">DSM 22361</strain>
    </source>
</reference>
<dbReference type="SUPFAM" id="SSF88659">
    <property type="entry name" value="Sigma3 and sigma4 domains of RNA polymerase sigma factors"/>
    <property type="match status" value="1"/>
</dbReference>
<dbReference type="NCBIfam" id="TIGR02985">
    <property type="entry name" value="Sig70_bacteroi1"/>
    <property type="match status" value="1"/>
</dbReference>
<evidence type="ECO:0000256" key="3">
    <source>
        <dbReference type="ARBA" id="ARBA00023082"/>
    </source>
</evidence>
<sequence>MHLSMRNIEVPELLLAIQNGDEKAFAELYRRYHAKLYRFLSRFNSTNKANPSDILQEAFLRVWLNRDRLGEIQDFESWLFKVVSTESLTLLRKEAHQKVKVDRLKSRYDQELLPTMEQPRFMELFEIKKIVNEAIQNMPEKRRTIYLLSREEGLTASEIASKLHISTNTVYNTLTSALKDIRKSLADQNFQTSIMILIILKLF</sequence>
<comment type="similarity">
    <text evidence="1">Belongs to the sigma-70 factor family. ECF subfamily.</text>
</comment>
<dbReference type="GO" id="GO:0016987">
    <property type="term" value="F:sigma factor activity"/>
    <property type="evidence" value="ECO:0007669"/>
    <property type="project" value="UniProtKB-KW"/>
</dbReference>
<dbReference type="InterPro" id="IPR013324">
    <property type="entry name" value="RNA_pol_sigma_r3/r4-like"/>
</dbReference>
<dbReference type="InterPro" id="IPR014284">
    <property type="entry name" value="RNA_pol_sigma-70_dom"/>
</dbReference>
<dbReference type="InterPro" id="IPR036388">
    <property type="entry name" value="WH-like_DNA-bd_sf"/>
</dbReference>
<protein>
    <submittedName>
        <fullName evidence="7">RNA polymerase sigma-70 factor, ECF subfamily</fullName>
    </submittedName>
</protein>
<dbReference type="Pfam" id="PF04542">
    <property type="entry name" value="Sigma70_r2"/>
    <property type="match status" value="1"/>
</dbReference>
<dbReference type="InterPro" id="IPR007627">
    <property type="entry name" value="RNA_pol_sigma70_r2"/>
</dbReference>
<dbReference type="InterPro" id="IPR013325">
    <property type="entry name" value="RNA_pol_sigma_r2"/>
</dbReference>
<evidence type="ECO:0000259" key="6">
    <source>
        <dbReference type="Pfam" id="PF08281"/>
    </source>
</evidence>
<evidence type="ECO:0000259" key="5">
    <source>
        <dbReference type="Pfam" id="PF04542"/>
    </source>
</evidence>
<keyword evidence="4" id="KW-0804">Transcription</keyword>
<keyword evidence="8" id="KW-1185">Reference proteome</keyword>
<evidence type="ECO:0000313" key="8">
    <source>
        <dbReference type="Proteomes" id="UP000236731"/>
    </source>
</evidence>
<dbReference type="Pfam" id="PF08281">
    <property type="entry name" value="Sigma70_r4_2"/>
    <property type="match status" value="1"/>
</dbReference>
<feature type="domain" description="RNA polymerase sigma factor 70 region 4 type 2" evidence="6">
    <location>
        <begin position="131"/>
        <end position="180"/>
    </location>
</feature>
<dbReference type="GO" id="GO:0003677">
    <property type="term" value="F:DNA binding"/>
    <property type="evidence" value="ECO:0007669"/>
    <property type="project" value="InterPro"/>
</dbReference>
<dbReference type="GO" id="GO:0006352">
    <property type="term" value="P:DNA-templated transcription initiation"/>
    <property type="evidence" value="ECO:0007669"/>
    <property type="project" value="InterPro"/>
</dbReference>
<dbReference type="InterPro" id="IPR014327">
    <property type="entry name" value="RNA_pol_sigma70_bacteroid"/>
</dbReference>
<gene>
    <name evidence="7" type="ORF">SAMN05421877_10593</name>
</gene>
<dbReference type="SUPFAM" id="SSF88946">
    <property type="entry name" value="Sigma2 domain of RNA polymerase sigma factors"/>
    <property type="match status" value="1"/>
</dbReference>
<organism evidence="7 8">
    <name type="scientific">Sphingobacterium lactis</name>
    <dbReference type="NCBI Taxonomy" id="797291"/>
    <lineage>
        <taxon>Bacteria</taxon>
        <taxon>Pseudomonadati</taxon>
        <taxon>Bacteroidota</taxon>
        <taxon>Sphingobacteriia</taxon>
        <taxon>Sphingobacteriales</taxon>
        <taxon>Sphingobacteriaceae</taxon>
        <taxon>Sphingobacterium</taxon>
    </lineage>
</organism>